<evidence type="ECO:0000313" key="1">
    <source>
        <dbReference type="EMBL" id="GMF66847.1"/>
    </source>
</evidence>
<gene>
    <name evidence="1" type="ORF">Pfra01_002831700</name>
</gene>
<name>A0A9W6YJK0_9STRA</name>
<dbReference type="EMBL" id="BSXT01008767">
    <property type="protein sequence ID" value="GMF66847.1"/>
    <property type="molecule type" value="Genomic_DNA"/>
</dbReference>
<accession>A0A9W6YJK0</accession>
<dbReference type="Proteomes" id="UP001165121">
    <property type="component" value="Unassembled WGS sequence"/>
</dbReference>
<comment type="caution">
    <text evidence="1">The sequence shown here is derived from an EMBL/GenBank/DDBJ whole genome shotgun (WGS) entry which is preliminary data.</text>
</comment>
<organism evidence="1 2">
    <name type="scientific">Phytophthora fragariaefolia</name>
    <dbReference type="NCBI Taxonomy" id="1490495"/>
    <lineage>
        <taxon>Eukaryota</taxon>
        <taxon>Sar</taxon>
        <taxon>Stramenopiles</taxon>
        <taxon>Oomycota</taxon>
        <taxon>Peronosporomycetes</taxon>
        <taxon>Peronosporales</taxon>
        <taxon>Peronosporaceae</taxon>
        <taxon>Phytophthora</taxon>
    </lineage>
</organism>
<proteinExistence type="predicted"/>
<dbReference type="OrthoDB" id="149732at2759"/>
<keyword evidence="2" id="KW-1185">Reference proteome</keyword>
<protein>
    <submittedName>
        <fullName evidence="1">Unnamed protein product</fullName>
    </submittedName>
</protein>
<sequence length="128" mass="14697">MDGYRQTLLGRALADALRELELELEQQQQQAPPLDGDLLFSLFDEAVQTQLRQDAPFTHEALELAGQLTAFNRFLADWSVQARVRPQDVRLNHCVADLHVPPQQQQQQQQQQDGQQGVAVRLKLRQRM</sequence>
<dbReference type="AlphaFoldDB" id="A0A9W6YJK0"/>
<reference evidence="1" key="1">
    <citation type="submission" date="2023-04" db="EMBL/GenBank/DDBJ databases">
        <title>Phytophthora fragariaefolia NBRC 109709.</title>
        <authorList>
            <person name="Ichikawa N."/>
            <person name="Sato H."/>
            <person name="Tonouchi N."/>
        </authorList>
    </citation>
    <scope>NUCLEOTIDE SEQUENCE</scope>
    <source>
        <strain evidence="1">NBRC 109709</strain>
    </source>
</reference>
<evidence type="ECO:0000313" key="2">
    <source>
        <dbReference type="Proteomes" id="UP001165121"/>
    </source>
</evidence>